<protein>
    <recommendedName>
        <fullName evidence="6">Pentatricopeptide repeat-containing protein</fullName>
    </recommendedName>
</protein>
<keyword evidence="5" id="KW-1185">Reference proteome</keyword>
<feature type="repeat" description="PPR" evidence="3">
    <location>
        <begin position="174"/>
        <end position="208"/>
    </location>
</feature>
<evidence type="ECO:0000313" key="5">
    <source>
        <dbReference type="Proteomes" id="UP000825729"/>
    </source>
</evidence>
<dbReference type="PROSITE" id="PS51375">
    <property type="entry name" value="PPR"/>
    <property type="match status" value="4"/>
</dbReference>
<dbReference type="Proteomes" id="UP000825729">
    <property type="component" value="Unassembled WGS sequence"/>
</dbReference>
<dbReference type="InterPro" id="IPR050667">
    <property type="entry name" value="PPR-containing_protein"/>
</dbReference>
<keyword evidence="2" id="KW-0677">Repeat</keyword>
<evidence type="ECO:0000256" key="1">
    <source>
        <dbReference type="ARBA" id="ARBA00007626"/>
    </source>
</evidence>
<evidence type="ECO:0000256" key="2">
    <source>
        <dbReference type="ARBA" id="ARBA00022737"/>
    </source>
</evidence>
<dbReference type="AlphaFoldDB" id="A0AAV7F2B7"/>
<dbReference type="PANTHER" id="PTHR47939">
    <property type="entry name" value="MEMBRANE-ASSOCIATED SALT-INDUCIBLE PROTEIN-LIKE"/>
    <property type="match status" value="1"/>
</dbReference>
<dbReference type="Gene3D" id="1.25.40.10">
    <property type="entry name" value="Tetratricopeptide repeat domain"/>
    <property type="match status" value="3"/>
</dbReference>
<reference evidence="4 5" key="1">
    <citation type="submission" date="2021-07" db="EMBL/GenBank/DDBJ databases">
        <title>The Aristolochia fimbriata genome: insights into angiosperm evolution, floral development and chemical biosynthesis.</title>
        <authorList>
            <person name="Jiao Y."/>
        </authorList>
    </citation>
    <scope>NUCLEOTIDE SEQUENCE [LARGE SCALE GENOMIC DNA]</scope>
    <source>
        <strain evidence="4">IBCAS-2021</strain>
        <tissue evidence="4">Leaf</tissue>
    </source>
</reference>
<feature type="repeat" description="PPR" evidence="3">
    <location>
        <begin position="279"/>
        <end position="313"/>
    </location>
</feature>
<gene>
    <name evidence="4" type="ORF">H6P81_006996</name>
</gene>
<comment type="similarity">
    <text evidence="1">Belongs to the PPR family. P subfamily.</text>
</comment>
<dbReference type="SUPFAM" id="SSF48452">
    <property type="entry name" value="TPR-like"/>
    <property type="match status" value="1"/>
</dbReference>
<comment type="caution">
    <text evidence="4">The sequence shown here is derived from an EMBL/GenBank/DDBJ whole genome shotgun (WGS) entry which is preliminary data.</text>
</comment>
<dbReference type="InterPro" id="IPR011990">
    <property type="entry name" value="TPR-like_helical_dom_sf"/>
</dbReference>
<accession>A0AAV7F2B7</accession>
<feature type="repeat" description="PPR" evidence="3">
    <location>
        <begin position="244"/>
        <end position="278"/>
    </location>
</feature>
<proteinExistence type="inferred from homology"/>
<dbReference type="PANTHER" id="PTHR47939:SF9">
    <property type="entry name" value="(WILD MALAYSIAN BANANA) HYPOTHETICAL PROTEIN"/>
    <property type="match status" value="1"/>
</dbReference>
<dbReference type="NCBIfam" id="TIGR00756">
    <property type="entry name" value="PPR"/>
    <property type="match status" value="4"/>
</dbReference>
<organism evidence="4 5">
    <name type="scientific">Aristolochia fimbriata</name>
    <name type="common">White veined hardy Dutchman's pipe vine</name>
    <dbReference type="NCBI Taxonomy" id="158543"/>
    <lineage>
        <taxon>Eukaryota</taxon>
        <taxon>Viridiplantae</taxon>
        <taxon>Streptophyta</taxon>
        <taxon>Embryophyta</taxon>
        <taxon>Tracheophyta</taxon>
        <taxon>Spermatophyta</taxon>
        <taxon>Magnoliopsida</taxon>
        <taxon>Magnoliidae</taxon>
        <taxon>Piperales</taxon>
        <taxon>Aristolochiaceae</taxon>
        <taxon>Aristolochia</taxon>
    </lineage>
</organism>
<evidence type="ECO:0000256" key="3">
    <source>
        <dbReference type="PROSITE-ProRule" id="PRU00708"/>
    </source>
</evidence>
<dbReference type="Pfam" id="PF13041">
    <property type="entry name" value="PPR_2"/>
    <property type="match status" value="2"/>
</dbReference>
<sequence>MAYLSRLCRRSIFSRHYSSILAPEATAPLTSKQKSRAALSLLKTEKNPDRIVEICRAASLTPESSLDRVAFSVAVAKLTESQHFDSVRSLLEDLKTSRVDLRNEKFICKAIILYGRATMLDHAIRSFKQMDELDIRRTVKSLNALLYACVLADKHDEVNRIFREFPKVYGITPDLETYNTVIKALCDCGSSSSVYAILDEMERKKVKPNATSYTTLLAGFYKEEKYEDVGKVLDLMKKNDIRVGLSTYNVRIQSLCKLKKSSEAKALFEGMLSRNMKPNSNTYCHLIYGFCKEGNLAEAKRLFEDMEKRGCAEDSNCHFTLIYYLVQGGDFYSALNLYKKCMEKNWIPTFTTMKGLVNGLASISKVEEAREIVGKMKEKFPNCEEMWQVVENGLPQ</sequence>
<evidence type="ECO:0000313" key="4">
    <source>
        <dbReference type="EMBL" id="KAG9454092.1"/>
    </source>
</evidence>
<feature type="repeat" description="PPR" evidence="3">
    <location>
        <begin position="209"/>
        <end position="243"/>
    </location>
</feature>
<dbReference type="InterPro" id="IPR002885">
    <property type="entry name" value="PPR_rpt"/>
</dbReference>
<dbReference type="EMBL" id="JAINDJ010000003">
    <property type="protein sequence ID" value="KAG9454092.1"/>
    <property type="molecule type" value="Genomic_DNA"/>
</dbReference>
<name>A0AAV7F2B7_ARIFI</name>
<dbReference type="Pfam" id="PF01535">
    <property type="entry name" value="PPR"/>
    <property type="match status" value="1"/>
</dbReference>
<evidence type="ECO:0008006" key="6">
    <source>
        <dbReference type="Google" id="ProtNLM"/>
    </source>
</evidence>